<dbReference type="RefSeq" id="WP_073311251.1">
    <property type="nucleotide sequence ID" value="NZ_FQWV01000012.1"/>
</dbReference>
<organism evidence="2 3">
    <name type="scientific">Halobaculum gomorrense</name>
    <dbReference type="NCBI Taxonomy" id="43928"/>
    <lineage>
        <taxon>Archaea</taxon>
        <taxon>Methanobacteriati</taxon>
        <taxon>Methanobacteriota</taxon>
        <taxon>Stenosarchaea group</taxon>
        <taxon>Halobacteria</taxon>
        <taxon>Halobacteriales</taxon>
        <taxon>Haloferacaceae</taxon>
        <taxon>Halobaculum</taxon>
    </lineage>
</organism>
<feature type="compositionally biased region" description="Basic and acidic residues" evidence="1">
    <location>
        <begin position="58"/>
        <end position="69"/>
    </location>
</feature>
<evidence type="ECO:0000256" key="1">
    <source>
        <dbReference type="SAM" id="MobiDB-lite"/>
    </source>
</evidence>
<protein>
    <submittedName>
        <fullName evidence="2">Uncharacterized protein</fullName>
    </submittedName>
</protein>
<name>A0A1M5USM5_9EURY</name>
<accession>A0A1M5USM5</accession>
<feature type="region of interest" description="Disordered" evidence="1">
    <location>
        <begin position="58"/>
        <end position="89"/>
    </location>
</feature>
<keyword evidence="3" id="KW-1185">Reference proteome</keyword>
<dbReference type="STRING" id="43928.SAMN05443636_3120"/>
<gene>
    <name evidence="2" type="ORF">SAMN05443636_3120</name>
</gene>
<reference evidence="2 3" key="1">
    <citation type="submission" date="2016-11" db="EMBL/GenBank/DDBJ databases">
        <authorList>
            <person name="Jaros S."/>
            <person name="Januszkiewicz K."/>
            <person name="Wedrychowicz H."/>
        </authorList>
    </citation>
    <scope>NUCLEOTIDE SEQUENCE [LARGE SCALE GENOMIC DNA]</scope>
    <source>
        <strain evidence="2 3">DSM 9297</strain>
    </source>
</reference>
<dbReference type="AlphaFoldDB" id="A0A1M5USM5"/>
<dbReference type="Proteomes" id="UP000184357">
    <property type="component" value="Unassembled WGS sequence"/>
</dbReference>
<dbReference type="OrthoDB" id="384959at2157"/>
<dbReference type="EMBL" id="FQWV01000012">
    <property type="protein sequence ID" value="SHH65981.1"/>
    <property type="molecule type" value="Genomic_DNA"/>
</dbReference>
<evidence type="ECO:0000313" key="3">
    <source>
        <dbReference type="Proteomes" id="UP000184357"/>
    </source>
</evidence>
<evidence type="ECO:0000313" key="2">
    <source>
        <dbReference type="EMBL" id="SHH65981.1"/>
    </source>
</evidence>
<sequence>MGESLPHRVRGSDGASDELPATFDRFARDECRKCGDTVQVRYLDGGVCVGCRERPPTQRVTTDEIRTDGGPDVPQQRSHRPDATPTKTGRRLHEHVVIIHVTETTAPNDRVAIHVEHPAHDGGVRCFYRHRDGDVTRSLRSHLRSELPHEELARVIVEDVADVGIDQTAVLPRALAHSPTPAPEVMVS</sequence>
<proteinExistence type="predicted"/>